<dbReference type="PROSITE" id="PS50245">
    <property type="entry name" value="CAP_GLY_2"/>
    <property type="match status" value="1"/>
</dbReference>
<dbReference type="InterPro" id="IPR000938">
    <property type="entry name" value="CAP-Gly_domain"/>
</dbReference>
<dbReference type="PANTHER" id="PTHR45617:SF181">
    <property type="entry name" value="LP04042P"/>
    <property type="match status" value="1"/>
</dbReference>
<dbReference type="eggNOG" id="KOG3207">
    <property type="taxonomic scope" value="Eukaryota"/>
</dbReference>
<keyword evidence="5" id="KW-1185">Reference proteome</keyword>
<keyword evidence="1" id="KW-0433">Leucine-rich repeat</keyword>
<dbReference type="VEuPathDB" id="FungiDB:CTRG_04050"/>
<evidence type="ECO:0000313" key="4">
    <source>
        <dbReference type="EMBL" id="EER32379.1"/>
    </source>
</evidence>
<evidence type="ECO:0000256" key="2">
    <source>
        <dbReference type="ARBA" id="ARBA00022737"/>
    </source>
</evidence>
<dbReference type="AlphaFoldDB" id="C5MCU9"/>
<accession>C5MCU9</accession>
<feature type="domain" description="CAP-Gly" evidence="3">
    <location>
        <begin position="27"/>
        <end position="71"/>
    </location>
</feature>
<dbReference type="InterPro" id="IPR036859">
    <property type="entry name" value="CAP-Gly_dom_sf"/>
</dbReference>
<gene>
    <name evidence="4" type="ORF">CTRG_04050</name>
</gene>
<dbReference type="SMART" id="SM01052">
    <property type="entry name" value="CAP_GLY"/>
    <property type="match status" value="1"/>
</dbReference>
<evidence type="ECO:0000313" key="5">
    <source>
        <dbReference type="Proteomes" id="UP000002037"/>
    </source>
</evidence>
<dbReference type="PANTHER" id="PTHR45617">
    <property type="entry name" value="LEUCINE RICH REPEAT FAMILY PROTEIN"/>
    <property type="match status" value="1"/>
</dbReference>
<protein>
    <recommendedName>
        <fullName evidence="3">CAP-Gly domain-containing protein</fullName>
    </recommendedName>
</protein>
<dbReference type="EMBL" id="GG692399">
    <property type="protein sequence ID" value="EER32379.1"/>
    <property type="molecule type" value="Genomic_DNA"/>
</dbReference>
<keyword evidence="2" id="KW-0677">Repeat</keyword>
<dbReference type="InterPro" id="IPR032675">
    <property type="entry name" value="LRR_dom_sf"/>
</dbReference>
<organism evidence="4 5">
    <name type="scientific">Candida tropicalis (strain ATCC MYA-3404 / T1)</name>
    <name type="common">Yeast</name>
    <dbReference type="NCBI Taxonomy" id="294747"/>
    <lineage>
        <taxon>Eukaryota</taxon>
        <taxon>Fungi</taxon>
        <taxon>Dikarya</taxon>
        <taxon>Ascomycota</taxon>
        <taxon>Saccharomycotina</taxon>
        <taxon>Pichiomycetes</taxon>
        <taxon>Debaryomycetaceae</taxon>
        <taxon>Candida/Lodderomyces clade</taxon>
        <taxon>Candida</taxon>
    </lineage>
</organism>
<dbReference type="SUPFAM" id="SSF52047">
    <property type="entry name" value="RNI-like"/>
    <property type="match status" value="1"/>
</dbReference>
<evidence type="ECO:0000259" key="3">
    <source>
        <dbReference type="PROSITE" id="PS50245"/>
    </source>
</evidence>
<proteinExistence type="predicted"/>
<dbReference type="RefSeq" id="XP_002549753.1">
    <property type="nucleotide sequence ID" value="XM_002549707.1"/>
</dbReference>
<dbReference type="GeneID" id="8297028"/>
<sequence>MTTIYRENDRISTVDNDLGTIRFIGTLPVWGDKTIAYGIEWDDPTRGKNNGDLNGIQYFTPIIPGSGTFIKSTNTKINSQHKSFIDVVKEKYLDSEYTEQNIQIGSKIVEELGWEKLNKFQSDLKNLTSLTLDYCLISFAYNTDQESNSGDIFDNLNNLINLELSCNLFSDLNEISKIIDNLPSLSQLNVNGNRFGKFSGIQKPHENIKRLQVSGTLLPLETVSNLVKKFPNLEELYISGNNYTDSDIQQFLLPASVKLVDLSYNKLTVFPNTANSVTTLNISHNNLATNIISHSLPTLVSLDLRANQINTWKEIDSLSRCLPNIKELRMNHNPIFNDLSIDDMTVQLIGRFECSKSGLWKLNGTYLNEEEIANGELYFISKVEQGVYQIDNDSRWKHLLSKHDKKEQTLDNTFEECKDWIQLTLVVSTSTTISKKFLKSTSILQFKGMMSSALDGLSILKFSVYFYTNEGSRFAERHELEDLLSTLDNYGLLFNQKVYIDIEA</sequence>
<dbReference type="Pfam" id="PF01302">
    <property type="entry name" value="CAP_GLY"/>
    <property type="match status" value="1"/>
</dbReference>
<dbReference type="STRING" id="294747.C5MCU9"/>
<dbReference type="KEGG" id="ctp:CTRG_04050"/>
<dbReference type="Gene3D" id="2.30.30.190">
    <property type="entry name" value="CAP Gly-rich-like domain"/>
    <property type="match status" value="1"/>
</dbReference>
<reference evidence="4 5" key="1">
    <citation type="journal article" date="2009" name="Nature">
        <title>Evolution of pathogenicity and sexual reproduction in eight Candida genomes.</title>
        <authorList>
            <person name="Butler G."/>
            <person name="Rasmussen M.D."/>
            <person name="Lin M.F."/>
            <person name="Santos M.A."/>
            <person name="Sakthikumar S."/>
            <person name="Munro C.A."/>
            <person name="Rheinbay E."/>
            <person name="Grabherr M."/>
            <person name="Forche A."/>
            <person name="Reedy J.L."/>
            <person name="Agrafioti I."/>
            <person name="Arnaud M.B."/>
            <person name="Bates S."/>
            <person name="Brown A.J."/>
            <person name="Brunke S."/>
            <person name="Costanzo M.C."/>
            <person name="Fitzpatrick D.A."/>
            <person name="de Groot P.W."/>
            <person name="Harris D."/>
            <person name="Hoyer L.L."/>
            <person name="Hube B."/>
            <person name="Klis F.M."/>
            <person name="Kodira C."/>
            <person name="Lennard N."/>
            <person name="Logue M.E."/>
            <person name="Martin R."/>
            <person name="Neiman A.M."/>
            <person name="Nikolaou E."/>
            <person name="Quail M.A."/>
            <person name="Quinn J."/>
            <person name="Santos M.C."/>
            <person name="Schmitzberger F.F."/>
            <person name="Sherlock G."/>
            <person name="Shah P."/>
            <person name="Silverstein K.A."/>
            <person name="Skrzypek M.S."/>
            <person name="Soll D."/>
            <person name="Staggs R."/>
            <person name="Stansfield I."/>
            <person name="Stumpf M.P."/>
            <person name="Sudbery P.E."/>
            <person name="Srikantha T."/>
            <person name="Zeng Q."/>
            <person name="Berman J."/>
            <person name="Berriman M."/>
            <person name="Heitman J."/>
            <person name="Gow N.A."/>
            <person name="Lorenz M.C."/>
            <person name="Birren B.W."/>
            <person name="Kellis M."/>
            <person name="Cuomo C.A."/>
        </authorList>
    </citation>
    <scope>NUCLEOTIDE SEQUENCE [LARGE SCALE GENOMIC DNA]</scope>
    <source>
        <strain evidence="5">ATCC MYA-3404 / T1</strain>
    </source>
</reference>
<dbReference type="OrthoDB" id="5273213at2759"/>
<name>C5MCU9_CANTT</name>
<evidence type="ECO:0000256" key="1">
    <source>
        <dbReference type="ARBA" id="ARBA00022614"/>
    </source>
</evidence>
<dbReference type="Proteomes" id="UP000002037">
    <property type="component" value="Unassembled WGS sequence"/>
</dbReference>
<dbReference type="Gene3D" id="3.80.10.10">
    <property type="entry name" value="Ribonuclease Inhibitor"/>
    <property type="match status" value="2"/>
</dbReference>
<dbReference type="HOGENOM" id="CLU_017716_5_1_1"/>
<dbReference type="SUPFAM" id="SSF74924">
    <property type="entry name" value="Cap-Gly domain"/>
    <property type="match status" value="1"/>
</dbReference>